<evidence type="ECO:0000256" key="8">
    <source>
        <dbReference type="ARBA" id="ARBA00023237"/>
    </source>
</evidence>
<dbReference type="InterPro" id="IPR039910">
    <property type="entry name" value="D15-like"/>
</dbReference>
<comment type="subunit">
    <text evidence="10">Interacts with TamB to form the translocation and assembly module (TAM).</text>
</comment>
<dbReference type="GO" id="GO:0009279">
    <property type="term" value="C:cell outer membrane"/>
    <property type="evidence" value="ECO:0007669"/>
    <property type="project" value="UniProtKB-SubCell"/>
</dbReference>
<dbReference type="RefSeq" id="WP_182168849.1">
    <property type="nucleotide sequence ID" value="NZ_JACFXU010000013.1"/>
</dbReference>
<evidence type="ECO:0000256" key="7">
    <source>
        <dbReference type="ARBA" id="ARBA00023136"/>
    </source>
</evidence>
<reference evidence="15 16" key="1">
    <citation type="submission" date="2020-07" db="EMBL/GenBank/DDBJ databases">
        <title>Halieaceae bacterium, F7430, whole genome shotgun sequencing project.</title>
        <authorList>
            <person name="Jiang S."/>
            <person name="Liu Z.W."/>
            <person name="Du Z.J."/>
        </authorList>
    </citation>
    <scope>NUCLEOTIDE SEQUENCE [LARGE SCALE GENOMIC DNA]</scope>
    <source>
        <strain evidence="15 16">F7430</strain>
    </source>
</reference>
<dbReference type="GO" id="GO:0009306">
    <property type="term" value="P:protein secretion"/>
    <property type="evidence" value="ECO:0007669"/>
    <property type="project" value="TreeGrafter"/>
</dbReference>
<protein>
    <recommendedName>
        <fullName evidence="3">Translocation and assembly module subunit TamA</fullName>
    </recommendedName>
    <alternativeName>
        <fullName evidence="9">Autotransporter assembly factor TamA</fullName>
    </alternativeName>
</protein>
<comment type="similarity">
    <text evidence="2">Belongs to the TamA family.</text>
</comment>
<evidence type="ECO:0000259" key="12">
    <source>
        <dbReference type="Pfam" id="PF01103"/>
    </source>
</evidence>
<keyword evidence="6 11" id="KW-0732">Signal</keyword>
<dbReference type="Pfam" id="PF07244">
    <property type="entry name" value="POTRA"/>
    <property type="match status" value="1"/>
</dbReference>
<dbReference type="InterPro" id="IPR010827">
    <property type="entry name" value="BamA/TamA_POTRA"/>
</dbReference>
<comment type="caution">
    <text evidence="15">The sequence shown here is derived from an EMBL/GenBank/DDBJ whole genome shotgun (WGS) entry which is preliminary data.</text>
</comment>
<evidence type="ECO:0000256" key="2">
    <source>
        <dbReference type="ARBA" id="ARBA00010248"/>
    </source>
</evidence>
<evidence type="ECO:0000256" key="10">
    <source>
        <dbReference type="ARBA" id="ARBA00093548"/>
    </source>
</evidence>
<evidence type="ECO:0000256" key="9">
    <source>
        <dbReference type="ARBA" id="ARBA00033063"/>
    </source>
</evidence>
<feature type="domain" description="Bacterial surface antigen (D15)" evidence="12">
    <location>
        <begin position="268"/>
        <end position="586"/>
    </location>
</feature>
<dbReference type="PANTHER" id="PTHR12815">
    <property type="entry name" value="SORTING AND ASSEMBLY MACHINERY SAMM50 PROTEIN FAMILY MEMBER"/>
    <property type="match status" value="1"/>
</dbReference>
<dbReference type="EMBL" id="JACFXU010000013">
    <property type="protein sequence ID" value="MBA6412018.1"/>
    <property type="molecule type" value="Genomic_DNA"/>
</dbReference>
<gene>
    <name evidence="15" type="ORF">H2508_02705</name>
</gene>
<evidence type="ECO:0000256" key="5">
    <source>
        <dbReference type="ARBA" id="ARBA00022692"/>
    </source>
</evidence>
<evidence type="ECO:0000313" key="16">
    <source>
        <dbReference type="Proteomes" id="UP000539350"/>
    </source>
</evidence>
<proteinExistence type="inferred from homology"/>
<comment type="subcellular location">
    <subcellularLocation>
        <location evidence="1">Cell outer membrane</location>
    </subcellularLocation>
</comment>
<name>A0A7W2TUB5_9GAMM</name>
<evidence type="ECO:0000259" key="14">
    <source>
        <dbReference type="Pfam" id="PF17243"/>
    </source>
</evidence>
<dbReference type="AlphaFoldDB" id="A0A7W2TUB5"/>
<keyword evidence="16" id="KW-1185">Reference proteome</keyword>
<evidence type="ECO:0000256" key="1">
    <source>
        <dbReference type="ARBA" id="ARBA00004442"/>
    </source>
</evidence>
<feature type="domain" description="TamA POTRA" evidence="14">
    <location>
        <begin position="30"/>
        <end position="99"/>
    </location>
</feature>
<dbReference type="Gene3D" id="3.10.20.310">
    <property type="entry name" value="membrane protein fhac"/>
    <property type="match status" value="3"/>
</dbReference>
<evidence type="ECO:0000256" key="11">
    <source>
        <dbReference type="SAM" id="SignalP"/>
    </source>
</evidence>
<dbReference type="Gene3D" id="2.40.160.50">
    <property type="entry name" value="membrane protein fhac: a member of the omp85/tpsb transporter family"/>
    <property type="match status" value="1"/>
</dbReference>
<keyword evidence="8" id="KW-0998">Cell outer membrane</keyword>
<dbReference type="Pfam" id="PF17243">
    <property type="entry name" value="POTRA_TamA_1"/>
    <property type="match status" value="1"/>
</dbReference>
<feature type="chain" id="PRO_5030590990" description="Translocation and assembly module subunit TamA" evidence="11">
    <location>
        <begin position="25"/>
        <end position="586"/>
    </location>
</feature>
<dbReference type="InterPro" id="IPR000184">
    <property type="entry name" value="Bac_surfAg_D15"/>
</dbReference>
<dbReference type="Proteomes" id="UP000539350">
    <property type="component" value="Unassembled WGS sequence"/>
</dbReference>
<keyword evidence="5" id="KW-0812">Transmembrane</keyword>
<feature type="signal peptide" evidence="11">
    <location>
        <begin position="1"/>
        <end position="24"/>
    </location>
</feature>
<evidence type="ECO:0000256" key="4">
    <source>
        <dbReference type="ARBA" id="ARBA00022452"/>
    </source>
</evidence>
<organism evidence="15 16">
    <name type="scientific">Sediminihaliea albiluteola</name>
    <dbReference type="NCBI Taxonomy" id="2758564"/>
    <lineage>
        <taxon>Bacteria</taxon>
        <taxon>Pseudomonadati</taxon>
        <taxon>Pseudomonadota</taxon>
        <taxon>Gammaproteobacteria</taxon>
        <taxon>Cellvibrionales</taxon>
        <taxon>Halieaceae</taxon>
        <taxon>Sediminihaliea</taxon>
    </lineage>
</organism>
<dbReference type="PANTHER" id="PTHR12815:SF47">
    <property type="entry name" value="TRANSLOCATION AND ASSEMBLY MODULE SUBUNIT TAMA"/>
    <property type="match status" value="1"/>
</dbReference>
<keyword evidence="4" id="KW-1134">Transmembrane beta strand</keyword>
<feature type="domain" description="POTRA" evidence="13">
    <location>
        <begin position="112"/>
        <end position="186"/>
    </location>
</feature>
<keyword evidence="7" id="KW-0472">Membrane</keyword>
<accession>A0A7W2TUB5</accession>
<evidence type="ECO:0000313" key="15">
    <source>
        <dbReference type="EMBL" id="MBA6412018.1"/>
    </source>
</evidence>
<sequence>MHKKYYARLCGCALLLCLSLSVEAAETLKYKVQGLSRAQLENVSAWLGPAPTTEAERSNFLVSARDRVVNGLQALGYYHPEIDITVDKSKQPWQMSIEVAAGEPVTIALLDVSVSGAAAEDQEFNALLSKLPLAEGAVLHHGKYEAMKKSLLSLGQKRGYFDAQIAVSRVEVETATRRATVRLHYNSGQRYRFGEIRQDELTLFSKQVEALRPFAQGDPFSLFQLQNFQSQLQRTGYFSGVLVQPHVDQAEDFHVPLDVELFPAKRHSVEVGIGYSTDTEERLSLVWRTPLINRYGHSQETRLEYSAINPSGRFTYHIPLSHPLNDVLQLQARLEQNEFGDIDSKQQELGALREIRSGRWVSAYSLRHLSERWDLNGQSWDANYALPGFTLSHKQREGALVNPSRGLSQFYKIELGSDQAGSDMDLLRAYSKLVYVTTLPSERHRLVARLELGAVFASDSERDELAPSLNFFAGGSQSLRGYAYQSVGRELKQREADGSSRKLVVGGNRLLVGSLEYQYQFSSAWRGALFVDAGDAFDQEQFDANYGLGFGLHYLTPVGAIKLELASNVSDEDPSWRIHINIGAEF</sequence>
<dbReference type="InterPro" id="IPR035243">
    <property type="entry name" value="TamA_POTRA_Dom_1"/>
</dbReference>
<dbReference type="GO" id="GO:0097347">
    <property type="term" value="C:TAM protein secretion complex"/>
    <property type="evidence" value="ECO:0007669"/>
    <property type="project" value="TreeGrafter"/>
</dbReference>
<dbReference type="Pfam" id="PF01103">
    <property type="entry name" value="Omp85"/>
    <property type="match status" value="1"/>
</dbReference>
<evidence type="ECO:0000256" key="6">
    <source>
        <dbReference type="ARBA" id="ARBA00022729"/>
    </source>
</evidence>
<evidence type="ECO:0000259" key="13">
    <source>
        <dbReference type="Pfam" id="PF07244"/>
    </source>
</evidence>
<evidence type="ECO:0000256" key="3">
    <source>
        <dbReference type="ARBA" id="ARBA00015419"/>
    </source>
</evidence>